<keyword evidence="5 10" id="KW-0812">Transmembrane</keyword>
<keyword evidence="3 11" id="KW-0813">Transport</keyword>
<comment type="caution">
    <text evidence="12">Lacks conserved residue(s) required for the propagation of feature annotation.</text>
</comment>
<dbReference type="InterPro" id="IPR002113">
    <property type="entry name" value="ADT_euk_type"/>
</dbReference>
<name>A0ABQ9VBN5_SAGOE</name>
<evidence type="ECO:0000256" key="9">
    <source>
        <dbReference type="ARBA" id="ARBA00024169"/>
    </source>
</evidence>
<feature type="chain" id="PRO_5046342824" description="ADP/ATP translocase" evidence="13">
    <location>
        <begin position="22"/>
        <end position="266"/>
    </location>
</feature>
<evidence type="ECO:0000256" key="8">
    <source>
        <dbReference type="ARBA" id="ARBA00023136"/>
    </source>
</evidence>
<evidence type="ECO:0000256" key="11">
    <source>
        <dbReference type="RuleBase" id="RU000488"/>
    </source>
</evidence>
<comment type="catalytic activity">
    <reaction evidence="9">
        <text>H(+)(in) = H(+)(out)</text>
        <dbReference type="Rhea" id="RHEA:34979"/>
        <dbReference type="ChEBI" id="CHEBI:15378"/>
    </reaction>
</comment>
<comment type="subunit">
    <text evidence="12">Monomer.</text>
</comment>
<keyword evidence="8 10" id="KW-0472">Membrane</keyword>
<keyword evidence="13" id="KW-0732">Signal</keyword>
<gene>
    <name evidence="14" type="ORF">P7K49_016301</name>
</gene>
<evidence type="ECO:0000256" key="3">
    <source>
        <dbReference type="ARBA" id="ARBA00022448"/>
    </source>
</evidence>
<proteinExistence type="inferred from homology"/>
<evidence type="ECO:0000256" key="6">
    <source>
        <dbReference type="ARBA" id="ARBA00022737"/>
    </source>
</evidence>
<evidence type="ECO:0000256" key="10">
    <source>
        <dbReference type="PROSITE-ProRule" id="PRU00282"/>
    </source>
</evidence>
<evidence type="ECO:0000256" key="12">
    <source>
        <dbReference type="RuleBase" id="RU368008"/>
    </source>
</evidence>
<dbReference type="EMBL" id="JASSZA010000007">
    <property type="protein sequence ID" value="KAK2106787.1"/>
    <property type="molecule type" value="Genomic_DNA"/>
</dbReference>
<feature type="repeat" description="Solcar" evidence="10">
    <location>
        <begin position="84"/>
        <end position="174"/>
    </location>
</feature>
<comment type="caution">
    <text evidence="14">The sequence shown here is derived from an EMBL/GenBank/DDBJ whole genome shotgun (WGS) entry which is preliminary data.</text>
</comment>
<dbReference type="SUPFAM" id="SSF103506">
    <property type="entry name" value="Mitochondrial carrier"/>
    <property type="match status" value="1"/>
</dbReference>
<dbReference type="Gene3D" id="1.50.40.10">
    <property type="entry name" value="Mitochondrial carrier domain"/>
    <property type="match status" value="1"/>
</dbReference>
<keyword evidence="6" id="KW-0677">Repeat</keyword>
<keyword evidence="7 12" id="KW-1133">Transmembrane helix</keyword>
<keyword evidence="4" id="KW-0050">Antiport</keyword>
<dbReference type="PANTHER" id="PTHR45635">
    <property type="entry name" value="ADP,ATP CARRIER PROTEIN 1-RELATED-RELATED"/>
    <property type="match status" value="1"/>
</dbReference>
<feature type="repeat" description="Solcar" evidence="10">
    <location>
        <begin position="185"/>
        <end position="266"/>
    </location>
</feature>
<protein>
    <recommendedName>
        <fullName evidence="12">ADP/ATP translocase</fullName>
    </recommendedName>
    <alternativeName>
        <fullName evidence="12">ADP,ATP carrier protein</fullName>
    </alternativeName>
</protein>
<dbReference type="Pfam" id="PF00153">
    <property type="entry name" value="Mito_carr"/>
    <property type="match status" value="2"/>
</dbReference>
<evidence type="ECO:0000256" key="7">
    <source>
        <dbReference type="ARBA" id="ARBA00022989"/>
    </source>
</evidence>
<reference evidence="14 15" key="1">
    <citation type="submission" date="2023-05" db="EMBL/GenBank/DDBJ databases">
        <title>B98-5 Cell Line De Novo Hybrid Assembly: An Optical Mapping Approach.</title>
        <authorList>
            <person name="Kananen K."/>
            <person name="Auerbach J.A."/>
            <person name="Kautto E."/>
            <person name="Blachly J.S."/>
        </authorList>
    </citation>
    <scope>NUCLEOTIDE SEQUENCE [LARGE SCALE GENOMIC DNA]</scope>
    <source>
        <strain evidence="14">B95-8</strain>
        <tissue evidence="14">Cell line</tissue>
    </source>
</reference>
<dbReference type="InterPro" id="IPR023395">
    <property type="entry name" value="MCP_dom_sf"/>
</dbReference>
<evidence type="ECO:0000256" key="13">
    <source>
        <dbReference type="SAM" id="SignalP"/>
    </source>
</evidence>
<evidence type="ECO:0000313" key="15">
    <source>
        <dbReference type="Proteomes" id="UP001266305"/>
    </source>
</evidence>
<organism evidence="14 15">
    <name type="scientific">Saguinus oedipus</name>
    <name type="common">Cotton-top tamarin</name>
    <name type="synonym">Oedipomidas oedipus</name>
    <dbReference type="NCBI Taxonomy" id="9490"/>
    <lineage>
        <taxon>Eukaryota</taxon>
        <taxon>Metazoa</taxon>
        <taxon>Chordata</taxon>
        <taxon>Craniata</taxon>
        <taxon>Vertebrata</taxon>
        <taxon>Euteleostomi</taxon>
        <taxon>Mammalia</taxon>
        <taxon>Eutheria</taxon>
        <taxon>Euarchontoglires</taxon>
        <taxon>Primates</taxon>
        <taxon>Haplorrhini</taxon>
        <taxon>Platyrrhini</taxon>
        <taxon>Cebidae</taxon>
        <taxon>Callitrichinae</taxon>
        <taxon>Saguinus</taxon>
    </lineage>
</organism>
<dbReference type="PROSITE" id="PS50920">
    <property type="entry name" value="SOLCAR"/>
    <property type="match status" value="2"/>
</dbReference>
<dbReference type="InterPro" id="IPR002067">
    <property type="entry name" value="MCP"/>
</dbReference>
<comment type="subcellular location">
    <subcellularLocation>
        <location evidence="1 12">Membrane</location>
        <topology evidence="1 12">Multi-pass membrane protein</topology>
    </subcellularLocation>
</comment>
<dbReference type="Proteomes" id="UP001266305">
    <property type="component" value="Unassembled WGS sequence"/>
</dbReference>
<evidence type="ECO:0000313" key="14">
    <source>
        <dbReference type="EMBL" id="KAK2106787.1"/>
    </source>
</evidence>
<dbReference type="PRINTS" id="PR00926">
    <property type="entry name" value="MITOCARRIER"/>
</dbReference>
<evidence type="ECO:0000256" key="5">
    <source>
        <dbReference type="ARBA" id="ARBA00022692"/>
    </source>
</evidence>
<comment type="function">
    <text evidence="12">Catalyzes the exchange of ADP and ATP across the membrane.</text>
</comment>
<feature type="transmembrane region" description="Helical" evidence="12">
    <location>
        <begin position="184"/>
        <end position="208"/>
    </location>
</feature>
<keyword evidence="15" id="KW-1185">Reference proteome</keyword>
<dbReference type="PRINTS" id="PR00927">
    <property type="entry name" value="ADPTRNSLCASE"/>
</dbReference>
<comment type="similarity">
    <text evidence="2 11">Belongs to the mitochondrial carrier (TC 2.A.29) family.</text>
</comment>
<feature type="signal peptide" evidence="13">
    <location>
        <begin position="1"/>
        <end position="21"/>
    </location>
</feature>
<evidence type="ECO:0000256" key="1">
    <source>
        <dbReference type="ARBA" id="ARBA00004141"/>
    </source>
</evidence>
<evidence type="ECO:0000256" key="4">
    <source>
        <dbReference type="ARBA" id="ARBA00022449"/>
    </source>
</evidence>
<dbReference type="InterPro" id="IPR018108">
    <property type="entry name" value="MCP_transmembrane"/>
</dbReference>
<sequence length="266" mass="29772">MSKMAMARIEWVTLLLQVQHASEQIAADKQYECIADYIVRIPKEQGGNLAVIRYFPTQALNFTFKHKNKQIFLGGVDKHTQFWRYFVGNLASSGAASPTSVCFVYPLDFARPCRITDMEKSGTECEFRGLGDCLAKTTKSHSIRGLSQGFSVSMQGIIIYRAADFGVYDTVKGMLPDPKNTHFVVSWIIAQTLTAVAGVVSYPFHMVWLRMMMQSGRKGTDIMYTGTVDYLQRGGGKPFFKGAWSNVLRGMGVAFVLVLYEEPKVI</sequence>
<dbReference type="PANTHER" id="PTHR45635:SF13">
    <property type="entry name" value="ADP_ATP TRANSLOCASE 3"/>
    <property type="match status" value="1"/>
</dbReference>
<accession>A0ABQ9VBN5</accession>
<evidence type="ECO:0000256" key="2">
    <source>
        <dbReference type="ARBA" id="ARBA00006375"/>
    </source>
</evidence>